<feature type="transmembrane region" description="Helical" evidence="2">
    <location>
        <begin position="181"/>
        <end position="200"/>
    </location>
</feature>
<name>A0A2I1DFL2_ASPC2</name>
<keyword evidence="2" id="KW-1133">Transmembrane helix</keyword>
<feature type="region of interest" description="Disordered" evidence="1">
    <location>
        <begin position="1"/>
        <end position="66"/>
    </location>
</feature>
<feature type="compositionally biased region" description="Polar residues" evidence="1">
    <location>
        <begin position="52"/>
        <end position="63"/>
    </location>
</feature>
<dbReference type="PANTHER" id="PTHR35395">
    <property type="entry name" value="DUF6536 DOMAIN-CONTAINING PROTEIN"/>
    <property type="match status" value="1"/>
</dbReference>
<keyword evidence="2" id="KW-0812">Transmembrane</keyword>
<feature type="compositionally biased region" description="Polar residues" evidence="1">
    <location>
        <begin position="21"/>
        <end position="41"/>
    </location>
</feature>
<dbReference type="RefSeq" id="XP_024697253.1">
    <property type="nucleotide sequence ID" value="XM_024841654.1"/>
</dbReference>
<feature type="transmembrane region" description="Helical" evidence="2">
    <location>
        <begin position="638"/>
        <end position="657"/>
    </location>
</feature>
<sequence>MSCEAISTTTTLVSPVTSRSQDNSPTSPESGQDVQLQSHPDNSPGDDEEKGPSNTSPDKTTAPRQGKQWMQGVRLCIYVMIVILAINLSMTVTFALLARSKKSKNMFYEGDCDTVNGISIGLGLLVNAIGVALTATSNYCCQIVTAPSREEVDRAHSRRTWVAIGSQSMTNIWLAAPWRKLLWLVLCATSIAVQLVYNSFVHTVVGANDFGAVVISSNSTLSTTEFAPGSLFKETIGVSANELQRNFANEDLEEMQEEVNYYGDTIGVPGMCESLVHPTKLMKTRLTLVIASDNMPANKSTVWRCVTDSLFRLHGEMEYTTAPSELLGSNSLCDFSDGSINGYAVHGCWSKTSEAQCQMVYNLPIGLIVTGCVAAKLIGILLIICDNREEILLTTGDAIASFLRRPDPITADTSLLAHPHVPRRQAMNNEVHLSWRSNFPIDPLRHTQHRDVTIPPPARPTYPCIKAYIWKDAVPRLLLWLLVTLATASIGISLVPLTSNMPNESGKSVATSVFSEIFPPALDTRLSKKSFACLVLVVNSPQVVVSMIYYLVNNVLTRMLLAAEYTSYAIKRKPLRVSFPQGQQRSTYYLTIPYRWGVPTFVIFSVLHLLMSEAFSYVEAMPYSVHGHFDEDRSMPAIAVSIIASGLYMGILVLGWMHMYLAMHIIRFDYPPMPLALNCSAAISAACHPPESDTDAAEKPVMWGEVQRENSISGDGDERYRYCSFSSQEVVEFIWNLSETMYPSHSERSSSPNIKSISEHTPIYSNTVYSDSAVSFLSGQVPGIIVTLPKTTETSTIAKDAQRFNTDQARPTHESYLVVDIRVSRQLDQAIAGQNRQVDARAPLVCSDSP</sequence>
<dbReference type="VEuPathDB" id="FungiDB:P168DRAFT_332229"/>
<feature type="transmembrane region" description="Helical" evidence="2">
    <location>
        <begin position="596"/>
        <end position="618"/>
    </location>
</feature>
<keyword evidence="5" id="KW-1185">Reference proteome</keyword>
<evidence type="ECO:0000313" key="4">
    <source>
        <dbReference type="EMBL" id="PKY08659.1"/>
    </source>
</evidence>
<dbReference type="AlphaFoldDB" id="A0A2I1DFL2"/>
<proteinExistence type="predicted"/>
<feature type="transmembrane region" description="Helical" evidence="2">
    <location>
        <begin position="77"/>
        <end position="98"/>
    </location>
</feature>
<feature type="domain" description="DUF6536" evidence="3">
    <location>
        <begin position="69"/>
        <end position="218"/>
    </location>
</feature>
<dbReference type="GeneID" id="36549179"/>
<dbReference type="Proteomes" id="UP000234254">
    <property type="component" value="Unassembled WGS sequence"/>
</dbReference>
<keyword evidence="2" id="KW-0472">Membrane</keyword>
<reference evidence="4" key="1">
    <citation type="submission" date="2016-12" db="EMBL/GenBank/DDBJ databases">
        <title>The genomes of Aspergillus section Nigri reveals drivers in fungal speciation.</title>
        <authorList>
            <consortium name="DOE Joint Genome Institute"/>
            <person name="Vesth T.C."/>
            <person name="Nybo J."/>
            <person name="Theobald S."/>
            <person name="Brandl J."/>
            <person name="Frisvad J.C."/>
            <person name="Nielsen K.F."/>
            <person name="Lyhne E.K."/>
            <person name="Kogle M.E."/>
            <person name="Kuo A."/>
            <person name="Riley R."/>
            <person name="Clum A."/>
            <person name="Nolan M."/>
            <person name="Lipzen A."/>
            <person name="Salamov A."/>
            <person name="Henrissat B."/>
            <person name="Wiebenga A."/>
            <person name="De vries R.P."/>
            <person name="Grigoriev I.V."/>
            <person name="Mortensen U.H."/>
            <person name="Andersen M.R."/>
            <person name="Baker S.E."/>
        </authorList>
    </citation>
    <scope>NUCLEOTIDE SEQUENCE</scope>
    <source>
        <strain evidence="4">IBT 28561</strain>
    </source>
</reference>
<dbReference type="Pfam" id="PF20163">
    <property type="entry name" value="DUF6536"/>
    <property type="match status" value="1"/>
</dbReference>
<dbReference type="PANTHER" id="PTHR35395:SF1">
    <property type="entry name" value="DUF6536 DOMAIN-CONTAINING PROTEIN"/>
    <property type="match status" value="1"/>
</dbReference>
<accession>A0A2I1DFL2</accession>
<feature type="transmembrane region" description="Helical" evidence="2">
    <location>
        <begin position="361"/>
        <end position="384"/>
    </location>
</feature>
<feature type="transmembrane region" description="Helical" evidence="2">
    <location>
        <begin position="477"/>
        <end position="497"/>
    </location>
</feature>
<evidence type="ECO:0000313" key="5">
    <source>
        <dbReference type="Proteomes" id="UP000234254"/>
    </source>
</evidence>
<dbReference type="OrthoDB" id="5429634at2759"/>
<protein>
    <recommendedName>
        <fullName evidence="3">DUF6536 domain-containing protein</fullName>
    </recommendedName>
</protein>
<evidence type="ECO:0000256" key="2">
    <source>
        <dbReference type="SAM" id="Phobius"/>
    </source>
</evidence>
<feature type="compositionally biased region" description="Low complexity" evidence="1">
    <location>
        <begin position="7"/>
        <end position="20"/>
    </location>
</feature>
<gene>
    <name evidence="4" type="ORF">P168DRAFT_332229</name>
</gene>
<dbReference type="EMBL" id="MSFM01000001">
    <property type="protein sequence ID" value="PKY08659.1"/>
    <property type="molecule type" value="Genomic_DNA"/>
</dbReference>
<dbReference type="InterPro" id="IPR046623">
    <property type="entry name" value="DUF6536"/>
</dbReference>
<organism evidence="4 5">
    <name type="scientific">Aspergillus campestris (strain IBT 28561)</name>
    <dbReference type="NCBI Taxonomy" id="1392248"/>
    <lineage>
        <taxon>Eukaryota</taxon>
        <taxon>Fungi</taxon>
        <taxon>Dikarya</taxon>
        <taxon>Ascomycota</taxon>
        <taxon>Pezizomycotina</taxon>
        <taxon>Eurotiomycetes</taxon>
        <taxon>Eurotiomycetidae</taxon>
        <taxon>Eurotiales</taxon>
        <taxon>Aspergillaceae</taxon>
        <taxon>Aspergillus</taxon>
        <taxon>Aspergillus subgen. Circumdati</taxon>
    </lineage>
</organism>
<evidence type="ECO:0000259" key="3">
    <source>
        <dbReference type="Pfam" id="PF20163"/>
    </source>
</evidence>
<evidence type="ECO:0000256" key="1">
    <source>
        <dbReference type="SAM" id="MobiDB-lite"/>
    </source>
</evidence>
<feature type="transmembrane region" description="Helical" evidence="2">
    <location>
        <begin position="529"/>
        <end position="552"/>
    </location>
</feature>
<comment type="caution">
    <text evidence="4">The sequence shown here is derived from an EMBL/GenBank/DDBJ whole genome shotgun (WGS) entry which is preliminary data.</text>
</comment>